<evidence type="ECO:0000256" key="1">
    <source>
        <dbReference type="PROSITE-ProRule" id="PRU00473"/>
    </source>
</evidence>
<keyword evidence="5" id="KW-1185">Reference proteome</keyword>
<dbReference type="Gene3D" id="2.60.40.1120">
    <property type="entry name" value="Carboxypeptidase-like, regulatory domain"/>
    <property type="match status" value="1"/>
</dbReference>
<dbReference type="InterPro" id="IPR006665">
    <property type="entry name" value="OmpA-like"/>
</dbReference>
<name>A0A7X8XVF8_9BACT</name>
<evidence type="ECO:0000259" key="3">
    <source>
        <dbReference type="PROSITE" id="PS51123"/>
    </source>
</evidence>
<dbReference type="SUPFAM" id="SSF103088">
    <property type="entry name" value="OmpA-like"/>
    <property type="match status" value="1"/>
</dbReference>
<dbReference type="Gene3D" id="3.30.1330.60">
    <property type="entry name" value="OmpA-like domain"/>
    <property type="match status" value="1"/>
</dbReference>
<dbReference type="GO" id="GO:0016020">
    <property type="term" value="C:membrane"/>
    <property type="evidence" value="ECO:0007669"/>
    <property type="project" value="UniProtKB-UniRule"/>
</dbReference>
<proteinExistence type="predicted"/>
<dbReference type="PROSITE" id="PS51123">
    <property type="entry name" value="OMPA_2"/>
    <property type="match status" value="1"/>
</dbReference>
<sequence>MVLSVMRFSHCYYRRALLLCVALLSSFALTEASNKEFTLKGIYVDSDNGNTIEGVKVCIQNIKSGAKTTIYTDQNGQFVITLEGEAEFKVYGTKPLYFDQEEHNLTTIGLTDEEIIEMSFAIEEVHFNTLYTLTNLEFEINSHFNVINGEEQITFLSDLLRTNPDVKVTIRVHSDSRGADIYNKEMTQKRADYLREVLMSKKVAASKIDAEGIGEEELLNDCGNGIKCSAGKHLENRRIEFILSKG</sequence>
<dbReference type="SUPFAM" id="SSF49478">
    <property type="entry name" value="Cna protein B-type domain"/>
    <property type="match status" value="1"/>
</dbReference>
<evidence type="ECO:0000313" key="4">
    <source>
        <dbReference type="EMBL" id="NLR91307.1"/>
    </source>
</evidence>
<accession>A0A7X8XVF8</accession>
<dbReference type="Proteomes" id="UP000585050">
    <property type="component" value="Unassembled WGS sequence"/>
</dbReference>
<gene>
    <name evidence="4" type="ORF">HGP29_08820</name>
</gene>
<reference evidence="4 5" key="1">
    <citation type="submission" date="2020-04" db="EMBL/GenBank/DDBJ databases">
        <title>Flammeovirga sp. SR4, a novel species isolated from seawater.</title>
        <authorList>
            <person name="Wang X."/>
        </authorList>
    </citation>
    <scope>NUCLEOTIDE SEQUENCE [LARGE SCALE GENOMIC DNA]</scope>
    <source>
        <strain evidence="4 5">SR4</strain>
    </source>
</reference>
<evidence type="ECO:0000256" key="2">
    <source>
        <dbReference type="SAM" id="SignalP"/>
    </source>
</evidence>
<dbReference type="RefSeq" id="WP_211093232.1">
    <property type="nucleotide sequence ID" value="NZ_JABAIL010000002.1"/>
</dbReference>
<dbReference type="CDD" id="cd07185">
    <property type="entry name" value="OmpA_C-like"/>
    <property type="match status" value="1"/>
</dbReference>
<keyword evidence="1" id="KW-0472">Membrane</keyword>
<keyword evidence="2" id="KW-0732">Signal</keyword>
<organism evidence="4 5">
    <name type="scientific">Flammeovirga agarivorans</name>
    <dbReference type="NCBI Taxonomy" id="2726742"/>
    <lineage>
        <taxon>Bacteria</taxon>
        <taxon>Pseudomonadati</taxon>
        <taxon>Bacteroidota</taxon>
        <taxon>Cytophagia</taxon>
        <taxon>Cytophagales</taxon>
        <taxon>Flammeovirgaceae</taxon>
        <taxon>Flammeovirga</taxon>
    </lineage>
</organism>
<feature type="domain" description="OmpA-like" evidence="3">
    <location>
        <begin position="125"/>
        <end position="246"/>
    </location>
</feature>
<dbReference type="Pfam" id="PF00691">
    <property type="entry name" value="OmpA"/>
    <property type="match status" value="1"/>
</dbReference>
<feature type="chain" id="PRO_5031246663" evidence="2">
    <location>
        <begin position="31"/>
        <end position="246"/>
    </location>
</feature>
<evidence type="ECO:0000313" key="5">
    <source>
        <dbReference type="Proteomes" id="UP000585050"/>
    </source>
</evidence>
<dbReference type="AlphaFoldDB" id="A0A7X8XVF8"/>
<dbReference type="EMBL" id="JABAIL010000002">
    <property type="protein sequence ID" value="NLR91307.1"/>
    <property type="molecule type" value="Genomic_DNA"/>
</dbReference>
<protein>
    <submittedName>
        <fullName evidence="4">OmpA family protein</fullName>
    </submittedName>
</protein>
<comment type="caution">
    <text evidence="4">The sequence shown here is derived from an EMBL/GenBank/DDBJ whole genome shotgun (WGS) entry which is preliminary data.</text>
</comment>
<dbReference type="InterPro" id="IPR036737">
    <property type="entry name" value="OmpA-like_sf"/>
</dbReference>
<feature type="signal peptide" evidence="2">
    <location>
        <begin position="1"/>
        <end position="30"/>
    </location>
</feature>